<dbReference type="InterPro" id="IPR043131">
    <property type="entry name" value="BCAT-like_N"/>
</dbReference>
<reference evidence="4" key="1">
    <citation type="submission" date="2018-06" db="EMBL/GenBank/DDBJ databases">
        <authorList>
            <person name="Zhirakovskaya E."/>
        </authorList>
    </citation>
    <scope>NUCLEOTIDE SEQUENCE</scope>
</reference>
<dbReference type="PROSITE" id="PS00770">
    <property type="entry name" value="AA_TRANSFER_CLASS_4"/>
    <property type="match status" value="1"/>
</dbReference>
<comment type="similarity">
    <text evidence="2">Belongs to the class-IV pyridoxal-phosphate-dependent aminotransferase family.</text>
</comment>
<dbReference type="GO" id="GO:0047810">
    <property type="term" value="F:D-alanine-2-oxoglutarate aminotransferase activity"/>
    <property type="evidence" value="ECO:0007669"/>
    <property type="project" value="UniProtKB-EC"/>
</dbReference>
<sequence>MSEIAFVDGTWSALSEAVVSIQDRGFQFGDGVYEVIRTYGKAVFGLREHLSRLQASAAEIDILMPASLPSLDAAIRLGCEKCGFSDIQIYIQLTRGSAPRNHVYPNSSQTTWVMTFRETKKIPQEMREAGVSIVSTEDIRWAKCHVKSLNLLPNVLAKEAAARAGAFEAIFVREGKAMEGAASNLFAVFNRRIMTPPKGPYILSGITREVVLSLGPTLDFEMCEAPLFFKDLCRADEIFLTSTTIEVLSVVRFNGTPVGQGQPGKATQALHKAFQSYVQER</sequence>
<evidence type="ECO:0000313" key="4">
    <source>
        <dbReference type="EMBL" id="VAX29421.1"/>
    </source>
</evidence>
<comment type="cofactor">
    <cofactor evidence="1">
        <name>pyridoxal 5'-phosphate</name>
        <dbReference type="ChEBI" id="CHEBI:597326"/>
    </cofactor>
</comment>
<dbReference type="GO" id="GO:0046394">
    <property type="term" value="P:carboxylic acid biosynthetic process"/>
    <property type="evidence" value="ECO:0007669"/>
    <property type="project" value="UniProtKB-ARBA"/>
</dbReference>
<protein>
    <submittedName>
        <fullName evidence="4">D-alanine aminotransferase</fullName>
        <ecNumber evidence="4">2.6.1.21</ecNumber>
    </submittedName>
</protein>
<dbReference type="InterPro" id="IPR018300">
    <property type="entry name" value="Aminotrans_IV_CS"/>
</dbReference>
<keyword evidence="3" id="KW-0663">Pyridoxal phosphate</keyword>
<dbReference type="InterPro" id="IPR036038">
    <property type="entry name" value="Aminotransferase-like"/>
</dbReference>
<dbReference type="GO" id="GO:0005829">
    <property type="term" value="C:cytosol"/>
    <property type="evidence" value="ECO:0007669"/>
    <property type="project" value="TreeGrafter"/>
</dbReference>
<dbReference type="Gene3D" id="3.20.10.10">
    <property type="entry name" value="D-amino Acid Aminotransferase, subunit A, domain 2"/>
    <property type="match status" value="1"/>
</dbReference>
<dbReference type="Gene3D" id="3.30.470.10">
    <property type="match status" value="1"/>
</dbReference>
<dbReference type="InterPro" id="IPR043132">
    <property type="entry name" value="BCAT-like_C"/>
</dbReference>
<accession>A0A3B1CSF5</accession>
<gene>
    <name evidence="4" type="ORF">MNBD_NITROSPIRAE01-406</name>
</gene>
<evidence type="ECO:0000256" key="1">
    <source>
        <dbReference type="ARBA" id="ARBA00001933"/>
    </source>
</evidence>
<dbReference type="AlphaFoldDB" id="A0A3B1CSF5"/>
<dbReference type="EC" id="2.6.1.21" evidence="4"/>
<dbReference type="PANTHER" id="PTHR42743:SF10">
    <property type="entry name" value="D-ALANINE AMINOTRANSFERASE"/>
    <property type="match status" value="1"/>
</dbReference>
<organism evidence="4">
    <name type="scientific">hydrothermal vent metagenome</name>
    <dbReference type="NCBI Taxonomy" id="652676"/>
    <lineage>
        <taxon>unclassified sequences</taxon>
        <taxon>metagenomes</taxon>
        <taxon>ecological metagenomes</taxon>
    </lineage>
</organism>
<dbReference type="InterPro" id="IPR001544">
    <property type="entry name" value="Aminotrans_IV"/>
</dbReference>
<dbReference type="EMBL" id="UOGF01000050">
    <property type="protein sequence ID" value="VAX29421.1"/>
    <property type="molecule type" value="Genomic_DNA"/>
</dbReference>
<dbReference type="Pfam" id="PF01063">
    <property type="entry name" value="Aminotran_4"/>
    <property type="match status" value="1"/>
</dbReference>
<dbReference type="PANTHER" id="PTHR42743">
    <property type="entry name" value="AMINO-ACID AMINOTRANSFERASE"/>
    <property type="match status" value="1"/>
</dbReference>
<keyword evidence="4" id="KW-0032">Aminotransferase</keyword>
<dbReference type="FunFam" id="3.20.10.10:FF:000002">
    <property type="entry name" value="D-alanine aminotransferase"/>
    <property type="match status" value="1"/>
</dbReference>
<evidence type="ECO:0000256" key="2">
    <source>
        <dbReference type="ARBA" id="ARBA00009320"/>
    </source>
</evidence>
<keyword evidence="4" id="KW-0808">Transferase</keyword>
<dbReference type="GO" id="GO:0008652">
    <property type="term" value="P:amino acid biosynthetic process"/>
    <property type="evidence" value="ECO:0007669"/>
    <property type="project" value="UniProtKB-ARBA"/>
</dbReference>
<name>A0A3B1CSF5_9ZZZZ</name>
<dbReference type="InterPro" id="IPR050571">
    <property type="entry name" value="Class-IV_PLP-Dep_Aminotrnsfr"/>
</dbReference>
<evidence type="ECO:0000256" key="3">
    <source>
        <dbReference type="ARBA" id="ARBA00022898"/>
    </source>
</evidence>
<proteinExistence type="inferred from homology"/>
<dbReference type="SUPFAM" id="SSF56752">
    <property type="entry name" value="D-aminoacid aminotransferase-like PLP-dependent enzymes"/>
    <property type="match status" value="1"/>
</dbReference>